<dbReference type="RefSeq" id="WP_075082298.1">
    <property type="nucleotide sequence ID" value="NZ_CP042912.1"/>
</dbReference>
<dbReference type="GO" id="GO:0046872">
    <property type="term" value="F:metal ion binding"/>
    <property type="evidence" value="ECO:0007669"/>
    <property type="project" value="InterPro"/>
</dbReference>
<name>A0A5B9PB44_9BACT</name>
<dbReference type="AlphaFoldDB" id="A0A5B9PB44"/>
<dbReference type="STRING" id="980251.GCA_001642875_03548"/>
<dbReference type="Proteomes" id="UP000322214">
    <property type="component" value="Chromosome"/>
</dbReference>
<evidence type="ECO:0000256" key="1">
    <source>
        <dbReference type="PROSITE-ProRule" id="PRU00409"/>
    </source>
</evidence>
<proteinExistence type="predicted"/>
<organism evidence="3 4">
    <name type="scientific">Mariniblastus fucicola</name>
    <dbReference type="NCBI Taxonomy" id="980251"/>
    <lineage>
        <taxon>Bacteria</taxon>
        <taxon>Pseudomonadati</taxon>
        <taxon>Planctomycetota</taxon>
        <taxon>Planctomycetia</taxon>
        <taxon>Pirellulales</taxon>
        <taxon>Pirellulaceae</taxon>
        <taxon>Mariniblastus</taxon>
    </lineage>
</organism>
<dbReference type="SUPFAM" id="SSF56059">
    <property type="entry name" value="Glutathione synthetase ATP-binding domain-like"/>
    <property type="match status" value="1"/>
</dbReference>
<protein>
    <submittedName>
        <fullName evidence="3">Carbamoyl phosphate synthase-like protein</fullName>
    </submittedName>
</protein>
<feature type="domain" description="ATP-grasp" evidence="2">
    <location>
        <begin position="126"/>
        <end position="324"/>
    </location>
</feature>
<dbReference type="InterPro" id="IPR003806">
    <property type="entry name" value="ATP-grasp_PylC-type"/>
</dbReference>
<evidence type="ECO:0000313" key="4">
    <source>
        <dbReference type="Proteomes" id="UP000322214"/>
    </source>
</evidence>
<evidence type="ECO:0000259" key="2">
    <source>
        <dbReference type="PROSITE" id="PS50975"/>
    </source>
</evidence>
<evidence type="ECO:0000313" key="3">
    <source>
        <dbReference type="EMBL" id="QEG22200.1"/>
    </source>
</evidence>
<sequence>MLIEIPDDLRYLSELYSADAADACFLAEYPSSNSKDTIFQNSTEFIIHDPFPAPPRELLTSLGPHHLMCCWGTQLPVTSQIAPPGKLLEHWQRTFGTEGLPKWKPYDDSDLFITMFPHQSIPPQQQVVEPLVNYELHSKEIIEQIDCPQAKVYDSIEYPCIVKLSHGYAGLGNYLLRDASDEAAMREELAKHWSDSTLIINSVIENICGDYGVQFYLRRDGSIIWLGLTEQHFNESKRWCGGTYSKHLQTDLLQSFEPHVTATAATLHEKGYFGVVGIDILRDDEGRCFLVDVNPRLTGITPFLMASRIFQGEDSYDEGIYQASFRFNGTLTELISVAESIDYGRVLILSAFERSAGDNRTTICHVSVSSESQSRNREALDQLAKH</sequence>
<keyword evidence="1" id="KW-0067">ATP-binding</keyword>
<dbReference type="OrthoDB" id="7839480at2"/>
<dbReference type="PANTHER" id="PTHR37018">
    <property type="entry name" value="CULTURE SPECIFIC PROTEIN, PUTATIVE (AFU_ORTHOLOGUE AFUA_2G00130)-RELATED"/>
    <property type="match status" value="1"/>
</dbReference>
<keyword evidence="1" id="KW-0547">Nucleotide-binding</keyword>
<dbReference type="GO" id="GO:0005524">
    <property type="term" value="F:ATP binding"/>
    <property type="evidence" value="ECO:0007669"/>
    <property type="project" value="UniProtKB-UniRule"/>
</dbReference>
<keyword evidence="4" id="KW-1185">Reference proteome</keyword>
<reference evidence="3 4" key="1">
    <citation type="submission" date="2019-08" db="EMBL/GenBank/DDBJ databases">
        <title>Deep-cultivation of Planctomycetes and their phenomic and genomic characterization uncovers novel biology.</title>
        <authorList>
            <person name="Wiegand S."/>
            <person name="Jogler M."/>
            <person name="Boedeker C."/>
            <person name="Pinto D."/>
            <person name="Vollmers J."/>
            <person name="Rivas-Marin E."/>
            <person name="Kohn T."/>
            <person name="Peeters S.H."/>
            <person name="Heuer A."/>
            <person name="Rast P."/>
            <person name="Oberbeckmann S."/>
            <person name="Bunk B."/>
            <person name="Jeske O."/>
            <person name="Meyerdierks A."/>
            <person name="Storesund J.E."/>
            <person name="Kallscheuer N."/>
            <person name="Luecker S."/>
            <person name="Lage O.M."/>
            <person name="Pohl T."/>
            <person name="Merkel B.J."/>
            <person name="Hornburger P."/>
            <person name="Mueller R.-W."/>
            <person name="Bruemmer F."/>
            <person name="Labrenz M."/>
            <person name="Spormann A.M."/>
            <person name="Op den Camp H."/>
            <person name="Overmann J."/>
            <person name="Amann R."/>
            <person name="Jetten M.S.M."/>
            <person name="Mascher T."/>
            <person name="Medema M.H."/>
            <person name="Devos D.P."/>
            <person name="Kaster A.-K."/>
            <person name="Ovreas L."/>
            <person name="Rohde M."/>
            <person name="Galperin M.Y."/>
            <person name="Jogler C."/>
        </authorList>
    </citation>
    <scope>NUCLEOTIDE SEQUENCE [LARGE SCALE GENOMIC DNA]</scope>
    <source>
        <strain evidence="3 4">FC18</strain>
    </source>
</reference>
<dbReference type="KEGG" id="mff:MFFC18_20610"/>
<gene>
    <name evidence="3" type="ORF">MFFC18_20610</name>
</gene>
<dbReference type="Gene3D" id="3.30.470.20">
    <property type="entry name" value="ATP-grasp fold, B domain"/>
    <property type="match status" value="1"/>
</dbReference>
<dbReference type="Pfam" id="PF02655">
    <property type="entry name" value="ATP-grasp_3"/>
    <property type="match status" value="1"/>
</dbReference>
<dbReference type="InterPro" id="IPR053269">
    <property type="entry name" value="Asp-Met_ligase"/>
</dbReference>
<dbReference type="PROSITE" id="PS50975">
    <property type="entry name" value="ATP_GRASP"/>
    <property type="match status" value="1"/>
</dbReference>
<dbReference type="EMBL" id="CP042912">
    <property type="protein sequence ID" value="QEG22200.1"/>
    <property type="molecule type" value="Genomic_DNA"/>
</dbReference>
<dbReference type="InterPro" id="IPR011761">
    <property type="entry name" value="ATP-grasp"/>
</dbReference>
<accession>A0A5B9PB44</accession>
<dbReference type="PANTHER" id="PTHR37018:SF1">
    <property type="entry name" value="CULTURE SPECIFIC PROTEIN, PUTATIVE (AFU_ORTHOLOGUE AFUA_2G00130)-RELATED"/>
    <property type="match status" value="1"/>
</dbReference>